<accession>A0A2M3ZU30</accession>
<dbReference type="AlphaFoldDB" id="A0A2M3ZU30"/>
<keyword evidence="1" id="KW-1133">Transmembrane helix</keyword>
<keyword evidence="1" id="KW-0472">Membrane</keyword>
<proteinExistence type="predicted"/>
<sequence>MYLVPVVIVLLIGAGALGCLIIVHRFAGEGKANSGIREAVLDTVSPEHHPPVAPKVSTVSREAIDYPTLDPKDIHKLVASTKRNRVKQMLAIGCALESNIQQFQLASRQQWVVGSGLC</sequence>
<evidence type="ECO:0000256" key="1">
    <source>
        <dbReference type="SAM" id="Phobius"/>
    </source>
</evidence>
<organism evidence="2">
    <name type="scientific">Anopheles braziliensis</name>
    <dbReference type="NCBI Taxonomy" id="58242"/>
    <lineage>
        <taxon>Eukaryota</taxon>
        <taxon>Metazoa</taxon>
        <taxon>Ecdysozoa</taxon>
        <taxon>Arthropoda</taxon>
        <taxon>Hexapoda</taxon>
        <taxon>Insecta</taxon>
        <taxon>Pterygota</taxon>
        <taxon>Neoptera</taxon>
        <taxon>Endopterygota</taxon>
        <taxon>Diptera</taxon>
        <taxon>Nematocera</taxon>
        <taxon>Culicoidea</taxon>
        <taxon>Culicidae</taxon>
        <taxon>Anophelinae</taxon>
        <taxon>Anopheles</taxon>
    </lineage>
</organism>
<protein>
    <submittedName>
        <fullName evidence="2">Putative secreted peptide</fullName>
    </submittedName>
</protein>
<keyword evidence="1" id="KW-0812">Transmembrane</keyword>
<evidence type="ECO:0000313" key="2">
    <source>
        <dbReference type="EMBL" id="MBW31868.1"/>
    </source>
</evidence>
<reference evidence="2" key="1">
    <citation type="submission" date="2018-01" db="EMBL/GenBank/DDBJ databases">
        <title>An insight into the sialome of Amazonian anophelines.</title>
        <authorList>
            <person name="Ribeiro J.M."/>
            <person name="Scarpassa V."/>
            <person name="Calvo E."/>
        </authorList>
    </citation>
    <scope>NUCLEOTIDE SEQUENCE</scope>
    <source>
        <tissue evidence="2">Salivary glands</tissue>
    </source>
</reference>
<dbReference type="EMBL" id="GGFM01011117">
    <property type="protein sequence ID" value="MBW31868.1"/>
    <property type="molecule type" value="Transcribed_RNA"/>
</dbReference>
<name>A0A2M3ZU30_9DIPT</name>
<feature type="transmembrane region" description="Helical" evidence="1">
    <location>
        <begin position="6"/>
        <end position="27"/>
    </location>
</feature>